<keyword evidence="1" id="KW-0732">Signal</keyword>
<evidence type="ECO:0000313" key="3">
    <source>
        <dbReference type="Proteomes" id="UP000004088"/>
    </source>
</evidence>
<dbReference type="EMBL" id="AEWV01000030">
    <property type="protein sequence ID" value="EGC16875.1"/>
    <property type="molecule type" value="Genomic_DNA"/>
</dbReference>
<dbReference type="RefSeq" id="WP_003783487.1">
    <property type="nucleotide sequence ID" value="NZ_GL870929.1"/>
</dbReference>
<dbReference type="AlphaFoldDB" id="F0F0P3"/>
<comment type="caution">
    <text evidence="2">The sequence shown here is derived from an EMBL/GenBank/DDBJ whole genome shotgun (WGS) entry which is preliminary data.</text>
</comment>
<evidence type="ECO:0000313" key="2">
    <source>
        <dbReference type="EMBL" id="EGC16875.1"/>
    </source>
</evidence>
<protein>
    <submittedName>
        <fullName evidence="2">Uncharacterized protein</fullName>
    </submittedName>
</protein>
<dbReference type="HOGENOM" id="CLU_1254544_0_0_4"/>
<name>F0F0P3_9NEIS</name>
<accession>F0F0P3</accession>
<organism evidence="2 3">
    <name type="scientific">Kingella denitrificans ATCC 33394</name>
    <dbReference type="NCBI Taxonomy" id="888741"/>
    <lineage>
        <taxon>Bacteria</taxon>
        <taxon>Pseudomonadati</taxon>
        <taxon>Pseudomonadota</taxon>
        <taxon>Betaproteobacteria</taxon>
        <taxon>Neisseriales</taxon>
        <taxon>Neisseriaceae</taxon>
        <taxon>Kingella</taxon>
    </lineage>
</organism>
<keyword evidence="3" id="KW-1185">Reference proteome</keyword>
<feature type="signal peptide" evidence="1">
    <location>
        <begin position="1"/>
        <end position="22"/>
    </location>
</feature>
<dbReference type="STRING" id="888741.HMPREF9098_1678"/>
<evidence type="ECO:0000256" key="1">
    <source>
        <dbReference type="SAM" id="SignalP"/>
    </source>
</evidence>
<dbReference type="Proteomes" id="UP000004088">
    <property type="component" value="Unassembled WGS sequence"/>
</dbReference>
<feature type="chain" id="PRO_5003247057" evidence="1">
    <location>
        <begin position="23"/>
        <end position="220"/>
    </location>
</feature>
<reference evidence="2 3" key="1">
    <citation type="submission" date="2011-01" db="EMBL/GenBank/DDBJ databases">
        <authorList>
            <person name="Muzny D."/>
            <person name="Qin X."/>
            <person name="Deng J."/>
            <person name="Jiang H."/>
            <person name="Liu Y."/>
            <person name="Qu J."/>
            <person name="Song X.-Z."/>
            <person name="Zhang L."/>
            <person name="Thornton R."/>
            <person name="Coyle M."/>
            <person name="Francisco L."/>
            <person name="Jackson L."/>
            <person name="Javaid M."/>
            <person name="Korchina V."/>
            <person name="Kovar C."/>
            <person name="Mata R."/>
            <person name="Mathew T."/>
            <person name="Ngo R."/>
            <person name="Nguyen L."/>
            <person name="Nguyen N."/>
            <person name="Okwuonu G."/>
            <person name="Ongeri F."/>
            <person name="Pham C."/>
            <person name="Simmons D."/>
            <person name="Wilczek-Boney K."/>
            <person name="Hale W."/>
            <person name="Jakkamsetti A."/>
            <person name="Pham P."/>
            <person name="Ruth R."/>
            <person name="San Lucas F."/>
            <person name="Warren J."/>
            <person name="Zhang J."/>
            <person name="Zhao Z."/>
            <person name="Zhou C."/>
            <person name="Zhu D."/>
            <person name="Lee S."/>
            <person name="Bess C."/>
            <person name="Blankenburg K."/>
            <person name="Forbes L."/>
            <person name="Fu Q."/>
            <person name="Gubbala S."/>
            <person name="Hirani K."/>
            <person name="Jayaseelan J.C."/>
            <person name="Lara F."/>
            <person name="Munidasa M."/>
            <person name="Palculict T."/>
            <person name="Patil S."/>
            <person name="Pu L.-L."/>
            <person name="Saada N."/>
            <person name="Tang L."/>
            <person name="Weissenberger G."/>
            <person name="Zhu Y."/>
            <person name="Hemphill L."/>
            <person name="Shang Y."/>
            <person name="Youmans B."/>
            <person name="Ayvaz T."/>
            <person name="Ross M."/>
            <person name="Santibanez J."/>
            <person name="Aqrawi P."/>
            <person name="Gross S."/>
            <person name="Joshi V."/>
            <person name="Fowler G."/>
            <person name="Nazareth L."/>
            <person name="Reid J."/>
            <person name="Worley K."/>
            <person name="Petrosino J."/>
            <person name="Highlander S."/>
            <person name="Gibbs R."/>
        </authorList>
    </citation>
    <scope>NUCLEOTIDE SEQUENCE [LARGE SCALE GENOMIC DNA]</scope>
    <source>
        <strain evidence="2 3">ATCC 33394</strain>
    </source>
</reference>
<sequence length="220" mass="25058">MNALIRTAAATVLLFGALAANAKPTSTPTPQQRQAAQKLAGISVRILDLGQLFRYNGSEDSRYKPFQAIMTAEEFRCFTTKMGTSQGFRAYKMDEALDYVQHRSPQDLQRDFALLTPQTVQALSRLMSAWEDGIAHNNNDRYIQEMDRLQQNPRLFNAVSRFMESAQHHDLRQLLLSFAFDTAPEEDGARSIERYRLWSLRECHISAEELRAGFHGRSGK</sequence>
<gene>
    <name evidence="2" type="ORF">HMPREF9098_1678</name>
</gene>
<proteinExistence type="predicted"/>